<comment type="caution">
    <text evidence="2">The sequence shown here is derived from an EMBL/GenBank/DDBJ whole genome shotgun (WGS) entry which is preliminary data.</text>
</comment>
<dbReference type="InterPro" id="IPR021457">
    <property type="entry name" value="DUF3108"/>
</dbReference>
<evidence type="ECO:0000313" key="2">
    <source>
        <dbReference type="EMBL" id="SEF72321.1"/>
    </source>
</evidence>
<dbReference type="Pfam" id="PF11306">
    <property type="entry name" value="DUF3108"/>
    <property type="match status" value="1"/>
</dbReference>
<dbReference type="Proteomes" id="UP000236725">
    <property type="component" value="Unassembled WGS sequence"/>
</dbReference>
<keyword evidence="1" id="KW-0812">Transmembrane</keyword>
<proteinExistence type="predicted"/>
<organism evidence="2 3">
    <name type="scientific">Parabacteroides chinchillae</name>
    <dbReference type="NCBI Taxonomy" id="871327"/>
    <lineage>
        <taxon>Bacteria</taxon>
        <taxon>Pseudomonadati</taxon>
        <taxon>Bacteroidota</taxon>
        <taxon>Bacteroidia</taxon>
        <taxon>Bacteroidales</taxon>
        <taxon>Tannerellaceae</taxon>
        <taxon>Parabacteroides</taxon>
    </lineage>
</organism>
<keyword evidence="3" id="KW-1185">Reference proteome</keyword>
<dbReference type="RefSeq" id="WP_103982890.1">
    <property type="nucleotide sequence ID" value="NZ_FNVS01000005.1"/>
</dbReference>
<evidence type="ECO:0000313" key="3">
    <source>
        <dbReference type="Proteomes" id="UP000236725"/>
    </source>
</evidence>
<gene>
    <name evidence="2" type="ORF">SAMN05444001_105135</name>
</gene>
<keyword evidence="1" id="KW-0472">Membrane</keyword>
<accession>A0A8G2F3W6</accession>
<dbReference type="EMBL" id="FNVS01000005">
    <property type="protein sequence ID" value="SEF72321.1"/>
    <property type="molecule type" value="Genomic_DNA"/>
</dbReference>
<keyword evidence="1" id="KW-1133">Transmembrane helix</keyword>
<name>A0A8G2F3W6_9BACT</name>
<protein>
    <recommendedName>
        <fullName evidence="4">DUF3108 domain-containing protein</fullName>
    </recommendedName>
</protein>
<feature type="transmembrane region" description="Helical" evidence="1">
    <location>
        <begin position="20"/>
        <end position="38"/>
    </location>
</feature>
<evidence type="ECO:0000256" key="1">
    <source>
        <dbReference type="SAM" id="Phobius"/>
    </source>
</evidence>
<sequence length="292" mass="34288">MKEDNRHRKTQDVPECRSRVYLYILLLLLIGGVGYIRAQGLPTNRYFTHGERVDYDLYFKWGILMPKAGLATLSIKDSKYEGNSSWHYRLLFRTSGMMEKVFKMRDTIDCHFSYDDARLLFSSKRTNEGDYYLIDNLSFSYNEGNVSVRSHRYNLKTTKIDTILTAQGRMFDMLGATMYLRALDWDKMSYGDTFPFLIAIGRDLVNVSYRYSGQQIVERGDAKYRTRHFYIDIIDEAFTQNKEAAEVWIGDDQNHLPIKIRAKLKIGAAEVYYNSSYNLRYPLDCRVVFPKR</sequence>
<evidence type="ECO:0008006" key="4">
    <source>
        <dbReference type="Google" id="ProtNLM"/>
    </source>
</evidence>
<reference evidence="2 3" key="1">
    <citation type="submission" date="2016-10" db="EMBL/GenBank/DDBJ databases">
        <authorList>
            <person name="Varghese N."/>
            <person name="Submissions S."/>
        </authorList>
    </citation>
    <scope>NUCLEOTIDE SEQUENCE [LARGE SCALE GENOMIC DNA]</scope>
    <source>
        <strain evidence="2 3">DSM 29073</strain>
    </source>
</reference>
<dbReference type="AlphaFoldDB" id="A0A8G2F3W6"/>